<name>A0A0S4J3E2_BODSA</name>
<dbReference type="EMBL" id="CYKH01000936">
    <property type="protein sequence ID" value="CUG69994.1"/>
    <property type="molecule type" value="Genomic_DNA"/>
</dbReference>
<dbReference type="Proteomes" id="UP000051952">
    <property type="component" value="Unassembled WGS sequence"/>
</dbReference>
<protein>
    <submittedName>
        <fullName evidence="2">Methyltransferase, putative</fullName>
    </submittedName>
</protein>
<dbReference type="GO" id="GO:0032259">
    <property type="term" value="P:methylation"/>
    <property type="evidence" value="ECO:0007669"/>
    <property type="project" value="UniProtKB-KW"/>
</dbReference>
<evidence type="ECO:0000313" key="3">
    <source>
        <dbReference type="Proteomes" id="UP000051952"/>
    </source>
</evidence>
<keyword evidence="2" id="KW-0808">Transferase</keyword>
<sequence length="407" mass="45567">MHRGGSHHSQKGRIRLIVAVLAAAGVLMYFAAGGSFKVEVDDHIRTTPIDPNKDLSGVHSVQDLTPAPVLAAADDDLLKFFVNDPSIEVRCKETAAPNLPVCDAFHFDRKELSTLPPLMVPFTTGQTTKGMVLKPATEVLNNPSIKHHPIFSIYGNHTAVAAVTDEHRVLEFNGVHTEYDFDCEANVDFRLYHQCRAALCLEHETRLAAKANNVGQFPLVDEEYMEYIMTLTTAYEAARSGASYTFIELGARYGTWIVRAGVSFKLFDPVGKLNLLAVEGNCKWFRKMEEHVRCNHLVEESKLILSYAAPKSYNKVEVANPSTFDKPRAVSMLEMLPGYDFVDMIDFDIQGFEWLTIEEPGALELMTQKIGFAHFGTHSTEIEKRVVSAMQNHGCTQHMKMRPRVCF</sequence>
<keyword evidence="1" id="KW-0812">Transmembrane</keyword>
<keyword evidence="3" id="KW-1185">Reference proteome</keyword>
<gene>
    <name evidence="2" type="ORF">BSAL_83515</name>
</gene>
<keyword evidence="1" id="KW-0472">Membrane</keyword>
<evidence type="ECO:0000256" key="1">
    <source>
        <dbReference type="SAM" id="Phobius"/>
    </source>
</evidence>
<keyword evidence="2" id="KW-0489">Methyltransferase</keyword>
<organism evidence="2 3">
    <name type="scientific">Bodo saltans</name>
    <name type="common">Flagellated protozoan</name>
    <dbReference type="NCBI Taxonomy" id="75058"/>
    <lineage>
        <taxon>Eukaryota</taxon>
        <taxon>Discoba</taxon>
        <taxon>Euglenozoa</taxon>
        <taxon>Kinetoplastea</taxon>
        <taxon>Metakinetoplastina</taxon>
        <taxon>Eubodonida</taxon>
        <taxon>Bodonidae</taxon>
        <taxon>Bodo</taxon>
    </lineage>
</organism>
<dbReference type="GO" id="GO:0008168">
    <property type="term" value="F:methyltransferase activity"/>
    <property type="evidence" value="ECO:0007669"/>
    <property type="project" value="UniProtKB-KW"/>
</dbReference>
<evidence type="ECO:0000313" key="2">
    <source>
        <dbReference type="EMBL" id="CUG69994.1"/>
    </source>
</evidence>
<dbReference type="OrthoDB" id="439626at2759"/>
<reference evidence="3" key="1">
    <citation type="submission" date="2015-09" db="EMBL/GenBank/DDBJ databases">
        <authorList>
            <consortium name="Pathogen Informatics"/>
        </authorList>
    </citation>
    <scope>NUCLEOTIDE SEQUENCE [LARGE SCALE GENOMIC DNA]</scope>
    <source>
        <strain evidence="3">Lake Konstanz</strain>
    </source>
</reference>
<proteinExistence type="predicted"/>
<accession>A0A0S4J3E2</accession>
<keyword evidence="1" id="KW-1133">Transmembrane helix</keyword>
<dbReference type="VEuPathDB" id="TriTrypDB:BSAL_83515"/>
<feature type="transmembrane region" description="Helical" evidence="1">
    <location>
        <begin position="12"/>
        <end position="32"/>
    </location>
</feature>
<dbReference type="AlphaFoldDB" id="A0A0S4J3E2"/>